<organism evidence="1 2">
    <name type="scientific">Bradyrhizobium ontarionense</name>
    <dbReference type="NCBI Taxonomy" id="2898149"/>
    <lineage>
        <taxon>Bacteria</taxon>
        <taxon>Pseudomonadati</taxon>
        <taxon>Pseudomonadota</taxon>
        <taxon>Alphaproteobacteria</taxon>
        <taxon>Hyphomicrobiales</taxon>
        <taxon>Nitrobacteraceae</taxon>
        <taxon>Bradyrhizobium</taxon>
    </lineage>
</organism>
<dbReference type="RefSeq" id="WP_231323599.1">
    <property type="nucleotide sequence ID" value="NZ_CP088156.1"/>
</dbReference>
<sequence length="70" mass="7652">MAVWQIMKKGIRQVEPNSNPPATWFYDDGNSASPGEEDFSTDTIRAYVDAQGKAADGFNYVGQSPQPPSD</sequence>
<evidence type="ECO:0008006" key="3">
    <source>
        <dbReference type="Google" id="ProtNLM"/>
    </source>
</evidence>
<evidence type="ECO:0000313" key="2">
    <source>
        <dbReference type="Proteomes" id="UP001431010"/>
    </source>
</evidence>
<dbReference type="EMBL" id="CP088156">
    <property type="protein sequence ID" value="UFZ05468.1"/>
    <property type="molecule type" value="Genomic_DNA"/>
</dbReference>
<reference evidence="1" key="1">
    <citation type="journal article" date="2024" name="Antonie Van Leeuwenhoek">
        <title>Bradyrhizobium ontarionense sp. nov., a novel bacterial symbiont isolated from Aeschynomene indica (Indian jointvetch), harbours photosynthesis, nitrogen fixation and nitrous oxide (N2O) reductase genes.</title>
        <authorList>
            <person name="Bromfield E.S.P."/>
            <person name="Cloutier S."/>
        </authorList>
    </citation>
    <scope>NUCLEOTIDE SEQUENCE</scope>
    <source>
        <strain evidence="1">A19</strain>
    </source>
</reference>
<gene>
    <name evidence="1" type="ORF">LQG66_03890</name>
</gene>
<accession>A0ABY3RF70</accession>
<proteinExistence type="predicted"/>
<protein>
    <recommendedName>
        <fullName evidence="3">Transposase</fullName>
    </recommendedName>
</protein>
<name>A0ABY3RF70_9BRAD</name>
<keyword evidence="2" id="KW-1185">Reference proteome</keyword>
<dbReference type="Proteomes" id="UP001431010">
    <property type="component" value="Chromosome"/>
</dbReference>
<evidence type="ECO:0000313" key="1">
    <source>
        <dbReference type="EMBL" id="UFZ05468.1"/>
    </source>
</evidence>